<sequence>MSGHRILYEDSPTTIYWDATRPTAPPPRTATPPSPARSPSAFTVSPLSTRGPVLPSVRRKPLEQRRPNQSTAGYYEDPEREAIELREAAAAGVPFLNIEEALYTEPVNRTSGNPWEERATQASREWGVLKEEGVRRTDTADTGVGTNDEESGLGVNWKPRYLTRRIVASFAAVFVVLVIIVEALAGVDRESSGLGYPNGGVSVLWTYGPPAILTVIAALWSRVEFQTRRFLPWIHLAGEKSGPRDASETLLLDYNSTGMLKTLFLSAKRKHFLVTASIITRILLILQIVLSTGFFAIQESRTEVDGVASVLRRFILHSQLRFGDNQPAVITVTAVEEKRLRVSPGVAHAMAVFFVISALLTSWMVFLVPTQGIAPRNPNSLASMATLLSNSPGILGRLRDVDHDNAGAVAGRFEGLFYTKVERYTTDPPHMARFIIRCVADRRPSSQKRREAKQADAFAVRDTYSPLVLRPGTRMVTMALTIGLAVALWGTLSHSNKYRGLAEVGLTQAQVAAWTIFPAAIFMSLTLYIWAVDSESRFTAPFLDIFRGSNFSRGMATTYMDEIAPVTLCKAARRKSWSVLVTTTAMLLVTFAPILAAGLFSPESVEQQIAVQIPPREVISGGVDVEVVNEASVVANSILSHYNTSYPAWIYEHVVISGSEPTSGDLSEEDRIQVSLPAVQVELTCKRLMASSGELSDIECELLEPRGDELLRANNGTSSITSTIAKRYALIRAQTLSASSSPTALADEGQQERSRRAEVIHTPFSSLRLVQKPVPTYILGTLLTATFLLSVVGLWLEPKGVSLPARCCPGSVAGAAGMLDSWGVFERIPVGGEWMDEEQLEGLFMDG</sequence>
<dbReference type="Pfam" id="PF11915">
    <property type="entry name" value="DUF3433"/>
    <property type="match status" value="2"/>
</dbReference>
<dbReference type="InterPro" id="IPR021840">
    <property type="entry name" value="DUF3433"/>
</dbReference>
<protein>
    <submittedName>
        <fullName evidence="3">Uncharacterized protein</fullName>
    </submittedName>
</protein>
<feature type="transmembrane region" description="Helical" evidence="2">
    <location>
        <begin position="272"/>
        <end position="297"/>
    </location>
</feature>
<dbReference type="OrthoDB" id="5332281at2759"/>
<dbReference type="KEGG" id="sapo:SAPIO_CDS7111"/>
<dbReference type="VEuPathDB" id="FungiDB:SAPIO_CDS7111"/>
<reference evidence="3 4" key="1">
    <citation type="journal article" date="2014" name="Genome Announc.">
        <title>Draft genome sequence of the pathogenic fungus Scedosporium apiospermum.</title>
        <authorList>
            <person name="Vandeputte P."/>
            <person name="Ghamrawi S."/>
            <person name="Rechenmann M."/>
            <person name="Iltis A."/>
            <person name="Giraud S."/>
            <person name="Fleury M."/>
            <person name="Thornton C."/>
            <person name="Delhaes L."/>
            <person name="Meyer W."/>
            <person name="Papon N."/>
            <person name="Bouchara J.P."/>
        </authorList>
    </citation>
    <scope>NUCLEOTIDE SEQUENCE [LARGE SCALE GENOMIC DNA]</scope>
    <source>
        <strain evidence="3 4">IHEM 14462</strain>
    </source>
</reference>
<gene>
    <name evidence="3" type="ORF">SAPIO_CDS7111</name>
</gene>
<organism evidence="3 4">
    <name type="scientific">Pseudallescheria apiosperma</name>
    <name type="common">Scedosporium apiospermum</name>
    <dbReference type="NCBI Taxonomy" id="563466"/>
    <lineage>
        <taxon>Eukaryota</taxon>
        <taxon>Fungi</taxon>
        <taxon>Dikarya</taxon>
        <taxon>Ascomycota</taxon>
        <taxon>Pezizomycotina</taxon>
        <taxon>Sordariomycetes</taxon>
        <taxon>Hypocreomycetidae</taxon>
        <taxon>Microascales</taxon>
        <taxon>Microascaceae</taxon>
        <taxon>Scedosporium</taxon>
    </lineage>
</organism>
<keyword evidence="2" id="KW-0812">Transmembrane</keyword>
<feature type="transmembrane region" description="Helical" evidence="2">
    <location>
        <begin position="512"/>
        <end position="531"/>
    </location>
</feature>
<proteinExistence type="predicted"/>
<name>A0A084G149_PSEDA</name>
<keyword evidence="4" id="KW-1185">Reference proteome</keyword>
<dbReference type="Proteomes" id="UP000028545">
    <property type="component" value="Unassembled WGS sequence"/>
</dbReference>
<feature type="transmembrane region" description="Helical" evidence="2">
    <location>
        <begin position="346"/>
        <end position="368"/>
    </location>
</feature>
<feature type="compositionally biased region" description="Pro residues" evidence="1">
    <location>
        <begin position="23"/>
        <end position="36"/>
    </location>
</feature>
<dbReference type="GeneID" id="27726183"/>
<keyword evidence="2" id="KW-1133">Transmembrane helix</keyword>
<evidence type="ECO:0000313" key="4">
    <source>
        <dbReference type="Proteomes" id="UP000028545"/>
    </source>
</evidence>
<dbReference type="EMBL" id="JOWA01000110">
    <property type="protein sequence ID" value="KEZ41061.1"/>
    <property type="molecule type" value="Genomic_DNA"/>
</dbReference>
<keyword evidence="2" id="KW-0472">Membrane</keyword>
<feature type="region of interest" description="Disordered" evidence="1">
    <location>
        <begin position="1"/>
        <end position="74"/>
    </location>
</feature>
<evidence type="ECO:0000256" key="1">
    <source>
        <dbReference type="SAM" id="MobiDB-lite"/>
    </source>
</evidence>
<dbReference type="PANTHER" id="PTHR37544:SF1">
    <property type="entry name" value="PHOSPHORIBOSYLAMINOIMIDAZOLE-SUCCINOCARBOXAMIDE SYNTHASE"/>
    <property type="match status" value="1"/>
</dbReference>
<comment type="caution">
    <text evidence="3">The sequence shown here is derived from an EMBL/GenBank/DDBJ whole genome shotgun (WGS) entry which is preliminary data.</text>
</comment>
<evidence type="ECO:0000256" key="2">
    <source>
        <dbReference type="SAM" id="Phobius"/>
    </source>
</evidence>
<dbReference type="HOGENOM" id="CLU_336538_0_0_1"/>
<feature type="transmembrane region" description="Helical" evidence="2">
    <location>
        <begin position="475"/>
        <end position="492"/>
    </location>
</feature>
<evidence type="ECO:0000313" key="3">
    <source>
        <dbReference type="EMBL" id="KEZ41061.1"/>
    </source>
</evidence>
<feature type="transmembrane region" description="Helical" evidence="2">
    <location>
        <begin position="166"/>
        <end position="187"/>
    </location>
</feature>
<feature type="transmembrane region" description="Helical" evidence="2">
    <location>
        <begin position="777"/>
        <end position="796"/>
    </location>
</feature>
<dbReference type="AlphaFoldDB" id="A0A084G149"/>
<dbReference type="PANTHER" id="PTHR37544">
    <property type="entry name" value="SPRAY-RELATED"/>
    <property type="match status" value="1"/>
</dbReference>
<feature type="transmembrane region" description="Helical" evidence="2">
    <location>
        <begin position="199"/>
        <end position="220"/>
    </location>
</feature>
<feature type="transmembrane region" description="Helical" evidence="2">
    <location>
        <begin position="577"/>
        <end position="600"/>
    </location>
</feature>
<dbReference type="RefSeq" id="XP_016640860.1">
    <property type="nucleotide sequence ID" value="XM_016789033.1"/>
</dbReference>
<accession>A0A084G149</accession>